<accession>A0AAU7E1F5</accession>
<dbReference type="Pfam" id="PF00747">
    <property type="entry name" value="Viral_DNA_bp"/>
    <property type="match status" value="1"/>
</dbReference>
<keyword evidence="1" id="KW-1048">Host nucleus</keyword>
<dbReference type="HAMAP" id="MF_04007">
    <property type="entry name" value="HSV_DNBI"/>
    <property type="match status" value="1"/>
</dbReference>
<protein>
    <submittedName>
        <fullName evidence="4">Single-stranded DNA-binding protein</fullName>
    </submittedName>
</protein>
<sequence length="1159" mass="130246">MSEEDLSAIAPVAPAAWLYFVEKTKETTEILSVLSLGDKSSTVVIAPLLVDLTVDRDFVSTVRTPVSTYDGGVLTKVTSFCPFVLYFHNTLDILNELEDHGNVNKLCSETRRRFGIQEYSKLKKRKPTDIESLCEKIGISGKDVTGHVVFGNGVKEFLFAGQLIPCPEEAVSVQIGTLDTVKVPLYCPTLFCRDKGDDEDRVGLDVCDTDKFISERGFYMPEVSECMFYYIFTSWGQVLRVSDTKQLIQCGLQQFVNDTQQNVKLAPYKRYHGYMSQKLTVTERDQLMLIDATVSELGFSFASVYFDSVYELGPASIFSEWPIVREALDHADLMRRLKTFQLHLSTHVGALVFSSNSILYQYRLVYMTPTGKSSNVGSVHDSLLKAVRFFNGFTGMYEDVLTDARKTVKFSGVPVKDDRYSPYHLALVCGTSPQLFSQFIWFFNRMSVYNTGISGSDAIYNHVVSCSANLCEACGGRCCHSCYGTAFVRMATRLPSIPKQIRKEPFVVTLLSRFFADVDVMGSFGKRYGDPRDYPESAKQDDSSFCGGQGSVTGSVDRMKYIGQVLDYCKRNSIIDASTGEDILSIRGKKDFVNIISGLNQAIDDAVLKFITDVRRAGSGRDEIAATTQSFNLDLNPYGMCFSPLLTYQYYRVVFSLIQNLALINATAHVADNPLTGSQVSKWLHQHFQSICGAFGVTPLKKGFLNVKDTKNQKSVEFERLMDFRAYEASKKYVKNSVEIKSCKMSVQSLRSCRIKNRPISRVGKNSQVSVFFKKGALQRKNPVKGCLSFLLYRCHEKLFPGSDVSCLEFWQKVYQNALPKSVDIGVMEEFDALVKFLVSATDEYDESDVIDIQPDCVMNYVEYKFHNKFLSISGFRDYISTIQGLTTRLTAQSHVHFPYLLGESPKFSSVAEYIMHFKKMRLEGTESPQVSTVARESVFRNVFENRSLVTVSFALEKFASTMTTRDIFQFGQIGYFVGSGIERSLNVGCLGNQDYRYMRHRYVLATKLADVVIRKSKRDSVLFNADVVRGKVMSALDSSGLDCDPELLAVSEIMTGHDGDVPEYDDVLFYVDHQEHVARSIVSRIRSLVERGLTDFSIGHLREVCGNQDVVSADKRTYDFSALFAISEETEDSGFVMMNGEGDDACEDSDVPTKRSRL</sequence>
<keyword evidence="3 4" id="KW-0238">DNA-binding</keyword>
<dbReference type="InterPro" id="IPR000635">
    <property type="entry name" value="Viral_ssDNA-bd"/>
</dbReference>
<organism evidence="4">
    <name type="scientific">Lemniscomys rat herpesvirus</name>
    <dbReference type="NCBI Taxonomy" id="3141920"/>
    <lineage>
        <taxon>Viruses</taxon>
        <taxon>Duplodnaviria</taxon>
        <taxon>Heunggongvirae</taxon>
        <taxon>Peploviricota</taxon>
        <taxon>Herviviricetes</taxon>
        <taxon>Herpesvirales</taxon>
    </lineage>
</organism>
<evidence type="ECO:0000313" key="4">
    <source>
        <dbReference type="EMBL" id="XBH23731.1"/>
    </source>
</evidence>
<dbReference type="GO" id="GO:0042025">
    <property type="term" value="C:host cell nucleus"/>
    <property type="evidence" value="ECO:0007669"/>
    <property type="project" value="InterPro"/>
</dbReference>
<dbReference type="GO" id="GO:0003697">
    <property type="term" value="F:single-stranded DNA binding"/>
    <property type="evidence" value="ECO:0007669"/>
    <property type="project" value="InterPro"/>
</dbReference>
<keyword evidence="2" id="KW-0235">DNA replication</keyword>
<dbReference type="InterPro" id="IPR043031">
    <property type="entry name" value="Viral_ssDBP_head"/>
</dbReference>
<name>A0AAU7E1F5_9VIRU</name>
<reference evidence="4" key="1">
    <citation type="journal article" date="2024" name="Microbiome">
        <title>Substantial viral diversity in bats and rodents from East Africa: insights into evolution, recombination, and cocirculation.</title>
        <authorList>
            <person name="Wang D."/>
            <person name="Yang X."/>
            <person name="Ren Z."/>
            <person name="Hu B."/>
            <person name="Zhao H."/>
            <person name="Yang K."/>
            <person name="Shi P."/>
            <person name="Zhang Z."/>
            <person name="Feng Q."/>
            <person name="Nawenja C.V."/>
            <person name="Obanda V."/>
            <person name="Robert K."/>
            <person name="Nalikka B."/>
            <person name="Waruhiu C.N."/>
            <person name="Ochola G.O."/>
            <person name="Onyuok S.O."/>
            <person name="Ochieng H."/>
            <person name="Li B."/>
            <person name="Zhu Y."/>
            <person name="Si H."/>
            <person name="Yin J."/>
            <person name="Kristiansen K."/>
            <person name="Jin X."/>
            <person name="Xu X."/>
            <person name="Xiao M."/>
            <person name="Agwanda B."/>
            <person name="Ommeh S."/>
            <person name="Li J."/>
            <person name="Shi Z.L."/>
        </authorList>
    </citation>
    <scope>NUCLEOTIDE SEQUENCE</scope>
    <source>
        <strain evidence="4">3A/Kenya/RNAKID2118/2016</strain>
    </source>
</reference>
<dbReference type="EMBL" id="PP711850">
    <property type="protein sequence ID" value="XBH23731.1"/>
    <property type="molecule type" value="Genomic_DNA"/>
</dbReference>
<dbReference type="GO" id="GO:0006260">
    <property type="term" value="P:DNA replication"/>
    <property type="evidence" value="ECO:0007669"/>
    <property type="project" value="UniProtKB-KW"/>
</dbReference>
<proteinExistence type="inferred from homology"/>
<evidence type="ECO:0000256" key="1">
    <source>
        <dbReference type="ARBA" id="ARBA00022562"/>
    </source>
</evidence>
<reference evidence="4" key="2">
    <citation type="submission" date="2024-02" db="EMBL/GenBank/DDBJ databases">
        <authorList>
            <person name="Hu B."/>
        </authorList>
    </citation>
    <scope>NUCLEOTIDE SEQUENCE</scope>
    <source>
        <strain evidence="4">3A/Kenya/RNAKID2118/2016</strain>
    </source>
</reference>
<evidence type="ECO:0000256" key="2">
    <source>
        <dbReference type="ARBA" id="ARBA00022705"/>
    </source>
</evidence>
<evidence type="ECO:0000256" key="3">
    <source>
        <dbReference type="ARBA" id="ARBA00023125"/>
    </source>
</evidence>
<dbReference type="SUPFAM" id="SSF118208">
    <property type="entry name" value="Viral ssDNA binding protein"/>
    <property type="match status" value="1"/>
</dbReference>
<dbReference type="InterPro" id="IPR035989">
    <property type="entry name" value="DBP_sf"/>
</dbReference>
<dbReference type="Gene3D" id="1.20.190.40">
    <property type="entry name" value="Viral ssDNA binding protein, head domain"/>
    <property type="match status" value="1"/>
</dbReference>